<evidence type="ECO:0000313" key="2">
    <source>
        <dbReference type="EMBL" id="SMB26506.1"/>
    </source>
</evidence>
<organism evidence="2 3">
    <name type="scientific">Sterolibacterium denitrificans</name>
    <dbReference type="NCBI Taxonomy" id="157592"/>
    <lineage>
        <taxon>Bacteria</taxon>
        <taxon>Pseudomonadati</taxon>
        <taxon>Pseudomonadota</taxon>
        <taxon>Betaproteobacteria</taxon>
        <taxon>Nitrosomonadales</taxon>
        <taxon>Sterolibacteriaceae</taxon>
        <taxon>Sterolibacterium</taxon>
    </lineage>
</organism>
<protein>
    <submittedName>
        <fullName evidence="2">HD-GYP domain-containing protein</fullName>
    </submittedName>
</protein>
<dbReference type="AlphaFoldDB" id="A0A7Z7HR17"/>
<accession>A0A7Z7HR17</accession>
<dbReference type="EMBL" id="LT837803">
    <property type="protein sequence ID" value="SMB26506.1"/>
    <property type="molecule type" value="Genomic_DNA"/>
</dbReference>
<dbReference type="CDD" id="cd00077">
    <property type="entry name" value="HDc"/>
    <property type="match status" value="1"/>
</dbReference>
<dbReference type="InterPro" id="IPR052020">
    <property type="entry name" value="Cyclic_di-GMP/3'3'-cGAMP_PDE"/>
</dbReference>
<name>A0A7Z7HR17_9PROT</name>
<evidence type="ECO:0000313" key="3">
    <source>
        <dbReference type="Proteomes" id="UP000242886"/>
    </source>
</evidence>
<dbReference type="Pfam" id="PF13487">
    <property type="entry name" value="HD_5"/>
    <property type="match status" value="1"/>
</dbReference>
<proteinExistence type="predicted"/>
<dbReference type="SUPFAM" id="SSF47226">
    <property type="entry name" value="Histidine-containing phosphotransfer domain, HPT domain"/>
    <property type="match status" value="1"/>
</dbReference>
<dbReference type="SUPFAM" id="SSF109604">
    <property type="entry name" value="HD-domain/PDEase-like"/>
    <property type="match status" value="1"/>
</dbReference>
<gene>
    <name evidence="2" type="ORF">SDENCHOL_20150</name>
</gene>
<dbReference type="InterPro" id="IPR003607">
    <property type="entry name" value="HD/PDEase_dom"/>
</dbReference>
<reference evidence="2" key="1">
    <citation type="submission" date="2017-03" db="EMBL/GenBank/DDBJ databases">
        <authorList>
            <consortium name="AG Boll"/>
        </authorList>
    </citation>
    <scope>NUCLEOTIDE SEQUENCE [LARGE SCALE GENOMIC DNA]</scope>
    <source>
        <strain evidence="2">Chol</strain>
    </source>
</reference>
<dbReference type="PANTHER" id="PTHR45228:SF4">
    <property type="entry name" value="LIPOPROTEIN"/>
    <property type="match status" value="1"/>
</dbReference>
<dbReference type="PANTHER" id="PTHR45228">
    <property type="entry name" value="CYCLIC DI-GMP PHOSPHODIESTERASE TM_0186-RELATED"/>
    <property type="match status" value="1"/>
</dbReference>
<evidence type="ECO:0000259" key="1">
    <source>
        <dbReference type="PROSITE" id="PS51832"/>
    </source>
</evidence>
<dbReference type="PROSITE" id="PS51832">
    <property type="entry name" value="HD_GYP"/>
    <property type="match status" value="1"/>
</dbReference>
<dbReference type="GO" id="GO:0000160">
    <property type="term" value="P:phosphorelay signal transduction system"/>
    <property type="evidence" value="ECO:0007669"/>
    <property type="project" value="InterPro"/>
</dbReference>
<feature type="domain" description="HD-GYP" evidence="1">
    <location>
        <begin position="179"/>
        <end position="373"/>
    </location>
</feature>
<sequence>MPRNLITMSKSNLLLQPESNRATLITFQRHLLERLPGIERSLVQLKNGSADAALFDTFTQEIQEICEQAAADGFALGGLILRPLERLLMRAGPTQLPRGELFAETLLLALDRLELAVEALIDERPLEQLKLDALVDGLERLVLAGAADFEAAAIHLLEAVTGFRPLLPASMGARPNSAIARSSEQIAADLLFFRLLNKQYEARSPLFEGRRQRLLKLALETNEEAGTPIDPVQLEAAVYIHDVGMMFLPESLWLKAGKLNEDERFRMQIHPVLAAGLLERMAGWQSAAEMVAQHHEMPDGGGYPRRLRGEQICAGAKLLAIVDAFEAVMFKHGDRGATRSMLRAIAEINACSNQFAAEWVRPFNRVIRRMLEK</sequence>
<dbReference type="GO" id="GO:0008081">
    <property type="term" value="F:phosphoric diester hydrolase activity"/>
    <property type="evidence" value="ECO:0007669"/>
    <property type="project" value="UniProtKB-ARBA"/>
</dbReference>
<dbReference type="Proteomes" id="UP000242886">
    <property type="component" value="Chromosome SDENCHOL"/>
</dbReference>
<dbReference type="Gene3D" id="1.10.3210.10">
    <property type="entry name" value="Hypothetical protein af1432"/>
    <property type="match status" value="1"/>
</dbReference>
<keyword evidence="3" id="KW-1185">Reference proteome</keyword>
<dbReference type="InterPro" id="IPR036641">
    <property type="entry name" value="HPT_dom_sf"/>
</dbReference>
<dbReference type="InterPro" id="IPR037522">
    <property type="entry name" value="HD_GYP_dom"/>
</dbReference>